<name>A0A507C465_9FUNG</name>
<gene>
    <name evidence="10" type="ORF">SmJEL517_g04060</name>
</gene>
<dbReference type="InterPro" id="IPR011009">
    <property type="entry name" value="Kinase-like_dom_sf"/>
</dbReference>
<dbReference type="Proteomes" id="UP000319731">
    <property type="component" value="Unassembled WGS sequence"/>
</dbReference>
<keyword evidence="4" id="KW-0547">Nucleotide-binding</keyword>
<evidence type="ECO:0000259" key="9">
    <source>
        <dbReference type="PROSITE" id="PS50011"/>
    </source>
</evidence>
<sequence length="462" mass="52032">MAQPQPRIPKGRLNVHEDVVMAAADSEKLQTLAQKLASKHYSTYSLPDIDVDEPVGEEEQLKLRPVNLTDLLRLCSQARFETFESFLGAPALDKIEKIGEATFSQVFQIPLVNATVLSNIKSFSSRAIPPTAAVKIVPFGGESQQTLSEMYQELRITGEMSDIASEYGAGFVRVLKMGVVRGAYPPQLIEAVEKYSRRRGKKAQSAAAQVKTQKYAVLVLEHAGLNLAEGPQLTWTQTCGVIGQIVLSLAIAEQSCKFEHRDLHWGNMMAKIDKNEKTRRLVTSDCNTVYDVKTGGMHTTIIDYTLSRLEINGDFSQLCAVPLTDEVFFTGYGDFQFEIYRLMRSENGGDWLKFTPKTNIFWIWYLVDKLLVWKYKPFAKQRGVPLSVGRNRRTLELFINRIPNYGSAQELLEDPFFKRVITRTDISQFATTSKDEPMSITASTKAVMTALATRMSRFMHLD</sequence>
<dbReference type="Gene3D" id="1.10.510.10">
    <property type="entry name" value="Transferase(Phosphotransferase) domain 1"/>
    <property type="match status" value="1"/>
</dbReference>
<dbReference type="GO" id="GO:0005634">
    <property type="term" value="C:nucleus"/>
    <property type="evidence" value="ECO:0007669"/>
    <property type="project" value="TreeGrafter"/>
</dbReference>
<proteinExistence type="predicted"/>
<dbReference type="EC" id="2.7.11.1" evidence="1"/>
<evidence type="ECO:0000256" key="8">
    <source>
        <dbReference type="ARBA" id="ARBA00048679"/>
    </source>
</evidence>
<keyword evidence="6" id="KW-0067">ATP-binding</keyword>
<dbReference type="OrthoDB" id="5327538at2759"/>
<comment type="catalytic activity">
    <reaction evidence="7">
        <text>L-threonyl-[protein] + ATP = O-phospho-L-threonyl-[protein] + ADP + H(+)</text>
        <dbReference type="Rhea" id="RHEA:46608"/>
        <dbReference type="Rhea" id="RHEA-COMP:11060"/>
        <dbReference type="Rhea" id="RHEA-COMP:11605"/>
        <dbReference type="ChEBI" id="CHEBI:15378"/>
        <dbReference type="ChEBI" id="CHEBI:30013"/>
        <dbReference type="ChEBI" id="CHEBI:30616"/>
        <dbReference type="ChEBI" id="CHEBI:61977"/>
        <dbReference type="ChEBI" id="CHEBI:456216"/>
        <dbReference type="EC" id="2.7.11.1"/>
    </reaction>
</comment>
<keyword evidence="11" id="KW-1185">Reference proteome</keyword>
<dbReference type="GO" id="GO:0072354">
    <property type="term" value="F:histone H3T3 kinase activity"/>
    <property type="evidence" value="ECO:0007669"/>
    <property type="project" value="TreeGrafter"/>
</dbReference>
<dbReference type="RefSeq" id="XP_031024033.1">
    <property type="nucleotide sequence ID" value="XM_031169988.1"/>
</dbReference>
<dbReference type="SUPFAM" id="SSF56112">
    <property type="entry name" value="Protein kinase-like (PK-like)"/>
    <property type="match status" value="1"/>
</dbReference>
<evidence type="ECO:0000256" key="2">
    <source>
        <dbReference type="ARBA" id="ARBA00022527"/>
    </source>
</evidence>
<dbReference type="PANTHER" id="PTHR24419">
    <property type="entry name" value="INTERLEUKIN-1 RECEPTOR-ASSOCIATED KINASE"/>
    <property type="match status" value="1"/>
</dbReference>
<dbReference type="GO" id="GO:0005737">
    <property type="term" value="C:cytoplasm"/>
    <property type="evidence" value="ECO:0007669"/>
    <property type="project" value="TreeGrafter"/>
</dbReference>
<dbReference type="SMART" id="SM01331">
    <property type="entry name" value="DUF3635"/>
    <property type="match status" value="1"/>
</dbReference>
<dbReference type="Gene3D" id="3.30.200.20">
    <property type="entry name" value="Phosphorylase Kinase, domain 1"/>
    <property type="match status" value="1"/>
</dbReference>
<dbReference type="GeneID" id="42005285"/>
<reference evidence="10 11" key="1">
    <citation type="journal article" date="2019" name="Sci. Rep.">
        <title>Comparative genomics of chytrid fungi reveal insights into the obligate biotrophic and pathogenic lifestyle of Synchytrium endobioticum.</title>
        <authorList>
            <person name="van de Vossenberg B.T.L.H."/>
            <person name="Warris S."/>
            <person name="Nguyen H.D.T."/>
            <person name="van Gent-Pelzer M.P.E."/>
            <person name="Joly D.L."/>
            <person name="van de Geest H.C."/>
            <person name="Bonants P.J.M."/>
            <person name="Smith D.S."/>
            <person name="Levesque C.A."/>
            <person name="van der Lee T.A.J."/>
        </authorList>
    </citation>
    <scope>NUCLEOTIDE SEQUENCE [LARGE SCALE GENOMIC DNA]</scope>
    <source>
        <strain evidence="10 11">JEL517</strain>
    </source>
</reference>
<dbReference type="GO" id="GO:0000278">
    <property type="term" value="P:mitotic cell cycle"/>
    <property type="evidence" value="ECO:0007669"/>
    <property type="project" value="TreeGrafter"/>
</dbReference>
<evidence type="ECO:0000256" key="7">
    <source>
        <dbReference type="ARBA" id="ARBA00047899"/>
    </source>
</evidence>
<evidence type="ECO:0000256" key="1">
    <source>
        <dbReference type="ARBA" id="ARBA00012513"/>
    </source>
</evidence>
<comment type="caution">
    <text evidence="10">The sequence shown here is derived from an EMBL/GenBank/DDBJ whole genome shotgun (WGS) entry which is preliminary data.</text>
</comment>
<organism evidence="10 11">
    <name type="scientific">Synchytrium microbalum</name>
    <dbReference type="NCBI Taxonomy" id="1806994"/>
    <lineage>
        <taxon>Eukaryota</taxon>
        <taxon>Fungi</taxon>
        <taxon>Fungi incertae sedis</taxon>
        <taxon>Chytridiomycota</taxon>
        <taxon>Chytridiomycota incertae sedis</taxon>
        <taxon>Chytridiomycetes</taxon>
        <taxon>Synchytriales</taxon>
        <taxon>Synchytriaceae</taxon>
        <taxon>Synchytrium</taxon>
    </lineage>
</organism>
<comment type="catalytic activity">
    <reaction evidence="8">
        <text>L-seryl-[protein] + ATP = O-phospho-L-seryl-[protein] + ADP + H(+)</text>
        <dbReference type="Rhea" id="RHEA:17989"/>
        <dbReference type="Rhea" id="RHEA-COMP:9863"/>
        <dbReference type="Rhea" id="RHEA-COMP:11604"/>
        <dbReference type="ChEBI" id="CHEBI:15378"/>
        <dbReference type="ChEBI" id="CHEBI:29999"/>
        <dbReference type="ChEBI" id="CHEBI:30616"/>
        <dbReference type="ChEBI" id="CHEBI:83421"/>
        <dbReference type="ChEBI" id="CHEBI:456216"/>
        <dbReference type="EC" id="2.7.11.1"/>
    </reaction>
</comment>
<keyword evidence="2" id="KW-0723">Serine/threonine-protein kinase</keyword>
<dbReference type="EMBL" id="QEAO01000025">
    <property type="protein sequence ID" value="TPX32904.1"/>
    <property type="molecule type" value="Genomic_DNA"/>
</dbReference>
<dbReference type="PANTHER" id="PTHR24419:SF18">
    <property type="entry name" value="SERINE_THREONINE-PROTEIN KINASE HASPIN"/>
    <property type="match status" value="1"/>
</dbReference>
<keyword evidence="3" id="KW-0808">Transferase</keyword>
<evidence type="ECO:0000256" key="3">
    <source>
        <dbReference type="ARBA" id="ARBA00022679"/>
    </source>
</evidence>
<evidence type="ECO:0000256" key="5">
    <source>
        <dbReference type="ARBA" id="ARBA00022777"/>
    </source>
</evidence>
<evidence type="ECO:0000256" key="4">
    <source>
        <dbReference type="ARBA" id="ARBA00022741"/>
    </source>
</evidence>
<dbReference type="AlphaFoldDB" id="A0A507C465"/>
<protein>
    <recommendedName>
        <fullName evidence="1">non-specific serine/threonine protein kinase</fullName>
        <ecNumber evidence="1">2.7.11.1</ecNumber>
    </recommendedName>
</protein>
<accession>A0A507C465</accession>
<dbReference type="GO" id="GO:0035556">
    <property type="term" value="P:intracellular signal transduction"/>
    <property type="evidence" value="ECO:0007669"/>
    <property type="project" value="TreeGrafter"/>
</dbReference>
<evidence type="ECO:0000256" key="6">
    <source>
        <dbReference type="ARBA" id="ARBA00022840"/>
    </source>
</evidence>
<evidence type="ECO:0000313" key="10">
    <source>
        <dbReference type="EMBL" id="TPX32904.1"/>
    </source>
</evidence>
<dbReference type="GO" id="GO:0005524">
    <property type="term" value="F:ATP binding"/>
    <property type="evidence" value="ECO:0007669"/>
    <property type="project" value="UniProtKB-KW"/>
</dbReference>
<feature type="domain" description="Protein kinase" evidence="9">
    <location>
        <begin position="92"/>
        <end position="439"/>
    </location>
</feature>
<evidence type="ECO:0000313" key="11">
    <source>
        <dbReference type="Proteomes" id="UP000319731"/>
    </source>
</evidence>
<dbReference type="InterPro" id="IPR024604">
    <property type="entry name" value="GSG2_C"/>
</dbReference>
<dbReference type="PROSITE" id="PS50011">
    <property type="entry name" value="PROTEIN_KINASE_DOM"/>
    <property type="match status" value="1"/>
</dbReference>
<dbReference type="Pfam" id="PF12330">
    <property type="entry name" value="Haspin_kinase"/>
    <property type="match status" value="1"/>
</dbReference>
<dbReference type="InterPro" id="IPR000719">
    <property type="entry name" value="Prot_kinase_dom"/>
</dbReference>
<keyword evidence="5" id="KW-0418">Kinase</keyword>